<keyword evidence="6 17" id="KW-0630">Potassium</keyword>
<protein>
    <recommendedName>
        <fullName evidence="14">G protein-activated inward rectifier potassium channel 3</fullName>
    </recommendedName>
    <alternativeName>
        <fullName evidence="16">Inward rectifier K(+) channel Kir3.3</fullName>
    </alternativeName>
    <alternativeName>
        <fullName evidence="15">Potassium channel, inwardly rectifying subfamily J member 9</fullName>
    </alternativeName>
</protein>
<organism evidence="22 23">
    <name type="scientific">Gambusia affinis</name>
    <name type="common">Western mosquitofish</name>
    <name type="synonym">Heterandria affinis</name>
    <dbReference type="NCBI Taxonomy" id="33528"/>
    <lineage>
        <taxon>Eukaryota</taxon>
        <taxon>Metazoa</taxon>
        <taxon>Chordata</taxon>
        <taxon>Craniata</taxon>
        <taxon>Vertebrata</taxon>
        <taxon>Euteleostomi</taxon>
        <taxon>Actinopterygii</taxon>
        <taxon>Neopterygii</taxon>
        <taxon>Teleostei</taxon>
        <taxon>Neoteleostei</taxon>
        <taxon>Acanthomorphata</taxon>
        <taxon>Ovalentaria</taxon>
        <taxon>Atherinomorphae</taxon>
        <taxon>Cyprinodontiformes</taxon>
        <taxon>Poeciliidae</taxon>
        <taxon>Poeciliinae</taxon>
        <taxon>Gambusia</taxon>
    </lineage>
</organism>
<evidence type="ECO:0000256" key="13">
    <source>
        <dbReference type="ARBA" id="ARBA00062687"/>
    </source>
</evidence>
<evidence type="ECO:0000256" key="1">
    <source>
        <dbReference type="ARBA" id="ARBA00004141"/>
    </source>
</evidence>
<dbReference type="Pfam" id="PF17655">
    <property type="entry name" value="IRK_C"/>
    <property type="match status" value="1"/>
</dbReference>
<reference evidence="22 23" key="1">
    <citation type="journal article" date="2018" name="G3 (Bethesda)">
        <title>A High-Quality Reference Genome for the Invasive Mosquitofish Gambusia affinis Using a Chicago Library.</title>
        <authorList>
            <person name="Hoffberg S.L."/>
            <person name="Troendle N.J."/>
            <person name="Glenn T.C."/>
            <person name="Mahmud O."/>
            <person name="Louha S."/>
            <person name="Chalopin D."/>
            <person name="Bennetzen J.L."/>
            <person name="Mauricio R."/>
        </authorList>
    </citation>
    <scope>NUCLEOTIDE SEQUENCE [LARGE SCALE GENOMIC DNA]</scope>
    <source>
        <strain evidence="22">NE01/NJP1002.9</strain>
        <tissue evidence="22">Muscle</tissue>
    </source>
</reference>
<keyword evidence="3 17" id="KW-0633">Potassium transport</keyword>
<keyword evidence="5 17" id="KW-0851">Voltage-gated channel</keyword>
<comment type="similarity">
    <text evidence="12">Belongs to the inward rectifier-type potassium channel (TC 1.A.2.1) family. KCNJ9 subfamily.</text>
</comment>
<dbReference type="EMBL" id="NHOQ01000034">
    <property type="protein sequence ID" value="PWA33745.1"/>
    <property type="molecule type" value="Genomic_DNA"/>
</dbReference>
<evidence type="ECO:0000259" key="21">
    <source>
        <dbReference type="Pfam" id="PF17655"/>
    </source>
</evidence>
<keyword evidence="9 19" id="KW-0472">Membrane</keyword>
<dbReference type="GO" id="GO:0005886">
    <property type="term" value="C:plasma membrane"/>
    <property type="evidence" value="ECO:0007669"/>
    <property type="project" value="TreeGrafter"/>
</dbReference>
<feature type="domain" description="Inward rectifier potassium channel C-terminal" evidence="21">
    <location>
        <begin position="357"/>
        <end position="526"/>
    </location>
</feature>
<keyword evidence="8 17" id="KW-0406">Ion transport</keyword>
<evidence type="ECO:0000256" key="15">
    <source>
        <dbReference type="ARBA" id="ARBA00076077"/>
    </source>
</evidence>
<comment type="subcellular location">
    <subcellularLocation>
        <location evidence="1 17">Membrane</location>
        <topology evidence="1 17">Multi-pass membrane protein</topology>
    </subcellularLocation>
</comment>
<comment type="subunit">
    <text evidence="13">Associates with KCNJ3/GIRK1 to form a G-protein-activated heteromultimer pore-forming unit. Interacts (via PDZ-binding motif) with SNX27 (via PDZ domain); the interaction is required when endocytosed to prevent degradation in lysosomes and promote recycling to the plasma membrane.</text>
</comment>
<feature type="transmembrane region" description="Helical" evidence="19">
    <location>
        <begin position="322"/>
        <end position="345"/>
    </location>
</feature>
<evidence type="ECO:0000256" key="18">
    <source>
        <dbReference type="SAM" id="MobiDB-lite"/>
    </source>
</evidence>
<dbReference type="PANTHER" id="PTHR11767:SF100">
    <property type="entry name" value="G PROTEIN-ACTIVATED INWARD RECTIFIER POTASSIUM CHANNEL 4-LIKE"/>
    <property type="match status" value="1"/>
</dbReference>
<evidence type="ECO:0000256" key="9">
    <source>
        <dbReference type="ARBA" id="ARBA00023136"/>
    </source>
</evidence>
<feature type="region of interest" description="Disordered" evidence="18">
    <location>
        <begin position="139"/>
        <end position="169"/>
    </location>
</feature>
<dbReference type="FunFam" id="2.60.40.1400:FF:000001">
    <property type="entry name" value="G protein-activated inward rectifier potassium channel 2"/>
    <property type="match status" value="1"/>
</dbReference>
<feature type="domain" description="Potassium channel inwardly rectifying transmembrane" evidence="20">
    <location>
        <begin position="203"/>
        <end position="350"/>
    </location>
</feature>
<evidence type="ECO:0000256" key="7">
    <source>
        <dbReference type="ARBA" id="ARBA00022989"/>
    </source>
</evidence>
<dbReference type="GO" id="GO:0005242">
    <property type="term" value="F:inward rectifier potassium channel activity"/>
    <property type="evidence" value="ECO:0007669"/>
    <property type="project" value="InterPro"/>
</dbReference>
<dbReference type="GO" id="GO:0034765">
    <property type="term" value="P:regulation of monoatomic ion transmembrane transport"/>
    <property type="evidence" value="ECO:0007669"/>
    <property type="project" value="TreeGrafter"/>
</dbReference>
<dbReference type="InterPro" id="IPR041647">
    <property type="entry name" value="IRK_C"/>
</dbReference>
<keyword evidence="2 17" id="KW-0813">Transport</keyword>
<dbReference type="AlphaFoldDB" id="A0A315WCI2"/>
<feature type="region of interest" description="Disordered" evidence="18">
    <location>
        <begin position="1"/>
        <end position="35"/>
    </location>
</feature>
<evidence type="ECO:0000256" key="3">
    <source>
        <dbReference type="ARBA" id="ARBA00022538"/>
    </source>
</evidence>
<dbReference type="InterPro" id="IPR040445">
    <property type="entry name" value="Kir_TM"/>
</dbReference>
<evidence type="ECO:0000256" key="8">
    <source>
        <dbReference type="ARBA" id="ARBA00023065"/>
    </source>
</evidence>
<dbReference type="FunFam" id="1.10.287.70:FF:000019">
    <property type="entry name" value="G protein-activated inward rectifier potassium channel 1"/>
    <property type="match status" value="1"/>
</dbReference>
<keyword evidence="23" id="KW-1185">Reference proteome</keyword>
<evidence type="ECO:0000256" key="10">
    <source>
        <dbReference type="ARBA" id="ARBA00023303"/>
    </source>
</evidence>
<dbReference type="Proteomes" id="UP000250572">
    <property type="component" value="Unassembled WGS sequence"/>
</dbReference>
<evidence type="ECO:0000256" key="6">
    <source>
        <dbReference type="ARBA" id="ARBA00022958"/>
    </source>
</evidence>
<proteinExistence type="inferred from homology"/>
<dbReference type="GO" id="GO:0034702">
    <property type="term" value="C:monoatomic ion channel complex"/>
    <property type="evidence" value="ECO:0007669"/>
    <property type="project" value="UniProtKB-KW"/>
</dbReference>
<evidence type="ECO:0000256" key="11">
    <source>
        <dbReference type="ARBA" id="ARBA00034430"/>
    </source>
</evidence>
<name>A0A315WCI2_GAMAF</name>
<evidence type="ECO:0000259" key="20">
    <source>
        <dbReference type="Pfam" id="PF01007"/>
    </source>
</evidence>
<dbReference type="Gene3D" id="1.10.287.70">
    <property type="match status" value="1"/>
</dbReference>
<evidence type="ECO:0000256" key="12">
    <source>
        <dbReference type="ARBA" id="ARBA00061604"/>
    </source>
</evidence>
<dbReference type="GO" id="GO:1990573">
    <property type="term" value="P:potassium ion import across plasma membrane"/>
    <property type="evidence" value="ECO:0007669"/>
    <property type="project" value="TreeGrafter"/>
</dbReference>
<sequence>MHPGAREDSNVETAQCCGSTQVRTKGQQTSTTSHPQSIIVVHSTPTGEKIHCESYLINTKSDRSALTDAMAETSPSFAPTRKRYKSTTDIPYRGSFCLLPPCTPGVTDKEQNIWRRSSLSETNNVSQFRRHALSVPNMGSSSPLHFTHSSPLHTNPLSPAHSNISSPGREMERLAKARSKLLESESNQTPRLPPETREQLRYVSKDGKCRVNLGHIDERGRFLSDIFTSFVDLQYRWFLFVFMMCYITTWFLFAGLYYVNASIRDDLGQEQPLGITRNQYVDQNHCYLGIDGFISALLFSVETQRTIGYGSRTVSPTCHEGVLLVMMQCIVGSMIDALMVGCMFVKISRPKKRAETLLFSRTCVIANRDDQLCLMFRLGDLRESHMVDAKVRAKLIKSRQTAEGEFLPLEQTEINLGYETGSDRLFLVEPQVIQHNIGASSPLWDLGPDQLRRQQFEIIVILEGIVEATGMMCQAKTSYIETEIEWGARFEPCMTLEKGSFRVDLRRFHTTYKVPLPNCSASQAQQLMVLAGCKVQSHTTGGEWDAWAEGTAVEDKDKSPSNIGFTIGDIQEERMSEVRGEVLHSVALDVPLHGDQAAAEFQARGALVGRCASMGPEVFDHGRVVPNELQLRACAAGGIDGQIVFLAELFEETESMSLTAVGSFKLLQQKHDGVVDQPQHASACDLLKSEGNVSATPTDCQTLVKVEVTDTFYRGQPKEHNVLQVWFGSYLHNAMANSAVWLSAHQKQADYHHHGNGYGHHQQPNHGATVKCLQGISWYELFSGPSLREGSGHEFTDVPSLCLDKLL</sequence>
<evidence type="ECO:0000256" key="14">
    <source>
        <dbReference type="ARBA" id="ARBA00072191"/>
    </source>
</evidence>
<dbReference type="STRING" id="33528.ENSGAFP00000005601"/>
<evidence type="ECO:0000256" key="4">
    <source>
        <dbReference type="ARBA" id="ARBA00022692"/>
    </source>
</evidence>
<feature type="transmembrane region" description="Helical" evidence="19">
    <location>
        <begin position="237"/>
        <end position="259"/>
    </location>
</feature>
<feature type="non-terminal residue" evidence="22">
    <location>
        <position position="807"/>
    </location>
</feature>
<dbReference type="PANTHER" id="PTHR11767">
    <property type="entry name" value="INWARD RECTIFIER POTASSIUM CHANNEL"/>
    <property type="match status" value="1"/>
</dbReference>
<evidence type="ECO:0000256" key="19">
    <source>
        <dbReference type="SAM" id="Phobius"/>
    </source>
</evidence>
<comment type="caution">
    <text evidence="22">The sequence shown here is derived from an EMBL/GenBank/DDBJ whole genome shotgun (WGS) entry which is preliminary data.</text>
</comment>
<evidence type="ECO:0000256" key="17">
    <source>
        <dbReference type="RuleBase" id="RU003822"/>
    </source>
</evidence>
<evidence type="ECO:0000256" key="2">
    <source>
        <dbReference type="ARBA" id="ARBA00022448"/>
    </source>
</evidence>
<feature type="compositionally biased region" description="Polar residues" evidence="18">
    <location>
        <begin position="11"/>
        <end position="35"/>
    </location>
</feature>
<keyword evidence="7 19" id="KW-1133">Transmembrane helix</keyword>
<keyword evidence="10 17" id="KW-0407">Ion channel</keyword>
<dbReference type="Pfam" id="PF01007">
    <property type="entry name" value="IRK"/>
    <property type="match status" value="1"/>
</dbReference>
<dbReference type="SUPFAM" id="SSF81296">
    <property type="entry name" value="E set domains"/>
    <property type="match status" value="1"/>
</dbReference>
<dbReference type="SUPFAM" id="SSF81324">
    <property type="entry name" value="Voltage-gated potassium channels"/>
    <property type="match status" value="1"/>
</dbReference>
<dbReference type="Gene3D" id="2.60.40.1400">
    <property type="entry name" value="G protein-activated inward rectifier potassium channel 1"/>
    <property type="match status" value="1"/>
</dbReference>
<feature type="compositionally biased region" description="Polar residues" evidence="18">
    <location>
        <begin position="139"/>
        <end position="166"/>
    </location>
</feature>
<dbReference type="InterPro" id="IPR013518">
    <property type="entry name" value="K_chnl_inward-rec_Kir_cyto"/>
</dbReference>
<gene>
    <name evidence="22" type="ORF">CCH79_00007580</name>
</gene>
<dbReference type="PRINTS" id="PR01320">
    <property type="entry name" value="KIRCHANNEL"/>
</dbReference>
<evidence type="ECO:0000256" key="16">
    <source>
        <dbReference type="ARBA" id="ARBA00081071"/>
    </source>
</evidence>
<dbReference type="GO" id="GO:0007399">
    <property type="term" value="P:nervous system development"/>
    <property type="evidence" value="ECO:0007669"/>
    <property type="project" value="UniProtKB-ARBA"/>
</dbReference>
<comment type="catalytic activity">
    <reaction evidence="11">
        <text>K(+)(in) = K(+)(out)</text>
        <dbReference type="Rhea" id="RHEA:29463"/>
        <dbReference type="ChEBI" id="CHEBI:29103"/>
    </reaction>
</comment>
<evidence type="ECO:0000313" key="23">
    <source>
        <dbReference type="Proteomes" id="UP000250572"/>
    </source>
</evidence>
<evidence type="ECO:0000256" key="5">
    <source>
        <dbReference type="ARBA" id="ARBA00022882"/>
    </source>
</evidence>
<accession>A0A315WCI2</accession>
<keyword evidence="4 17" id="KW-0812">Transmembrane</keyword>
<dbReference type="InterPro" id="IPR014756">
    <property type="entry name" value="Ig_E-set"/>
</dbReference>
<evidence type="ECO:0000313" key="22">
    <source>
        <dbReference type="EMBL" id="PWA33745.1"/>
    </source>
</evidence>
<dbReference type="InterPro" id="IPR016449">
    <property type="entry name" value="K_chnl_inward-rec_Kir"/>
</dbReference>